<evidence type="ECO:0000256" key="1">
    <source>
        <dbReference type="SAM" id="Phobius"/>
    </source>
</evidence>
<proteinExistence type="predicted"/>
<keyword evidence="3" id="KW-1185">Reference proteome</keyword>
<keyword evidence="1" id="KW-0812">Transmembrane</keyword>
<feature type="transmembrane region" description="Helical" evidence="1">
    <location>
        <begin position="64"/>
        <end position="89"/>
    </location>
</feature>
<name>A0A8S9T003_9CYAN</name>
<feature type="transmembrane region" description="Helical" evidence="1">
    <location>
        <begin position="121"/>
        <end position="138"/>
    </location>
</feature>
<evidence type="ECO:0000313" key="2">
    <source>
        <dbReference type="EMBL" id="KAF3885416.1"/>
    </source>
</evidence>
<feature type="transmembrane region" description="Helical" evidence="1">
    <location>
        <begin position="95"/>
        <end position="114"/>
    </location>
</feature>
<dbReference type="AlphaFoldDB" id="A0A8S9T003"/>
<gene>
    <name evidence="2" type="ORF">DA73_0400008065</name>
</gene>
<evidence type="ECO:0000313" key="3">
    <source>
        <dbReference type="Proteomes" id="UP000029738"/>
    </source>
</evidence>
<feature type="transmembrane region" description="Helical" evidence="1">
    <location>
        <begin position="27"/>
        <end position="52"/>
    </location>
</feature>
<protein>
    <submittedName>
        <fullName evidence="2">Uncharacterized protein</fullName>
    </submittedName>
</protein>
<dbReference type="Gene3D" id="1.10.1760.20">
    <property type="match status" value="1"/>
</dbReference>
<feature type="transmembrane region" description="Helical" evidence="1">
    <location>
        <begin position="150"/>
        <end position="173"/>
    </location>
</feature>
<feature type="transmembrane region" description="Helical" evidence="1">
    <location>
        <begin position="185"/>
        <end position="212"/>
    </location>
</feature>
<dbReference type="EMBL" id="JHEG04000001">
    <property type="protein sequence ID" value="KAF3885416.1"/>
    <property type="molecule type" value="Genomic_DNA"/>
</dbReference>
<reference evidence="2" key="1">
    <citation type="journal article" date="2015" name="Genome Announc.">
        <title>Draft Genome Sequence of Tolypothrix boutellei Strain VB521301.</title>
        <authorList>
            <person name="Chandrababunaidu M.M."/>
            <person name="Singh D."/>
            <person name="Sen D."/>
            <person name="Bhan S."/>
            <person name="Das S."/>
            <person name="Gupta A."/>
            <person name="Adhikary S.P."/>
            <person name="Tripathy S."/>
        </authorList>
    </citation>
    <scope>NUCLEOTIDE SEQUENCE</scope>
    <source>
        <strain evidence="2">VB521301</strain>
    </source>
</reference>
<keyword evidence="1" id="KW-0472">Membrane</keyword>
<keyword evidence="1" id="KW-1133">Transmembrane helix</keyword>
<comment type="caution">
    <text evidence="2">The sequence shown here is derived from an EMBL/GenBank/DDBJ whole genome shotgun (WGS) entry which is preliminary data.</text>
</comment>
<dbReference type="RefSeq" id="WP_038084188.1">
    <property type="nucleotide sequence ID" value="NZ_JHEG04000001.1"/>
</dbReference>
<reference evidence="2" key="2">
    <citation type="submission" date="2019-11" db="EMBL/GenBank/DDBJ databases">
        <title>Improved Assembly of Tolypothrix boutellei genome.</title>
        <authorList>
            <person name="Sarangi A.N."/>
            <person name="Mukherjee M."/>
            <person name="Ghosh S."/>
            <person name="Singh D."/>
            <person name="Das A."/>
            <person name="Kant S."/>
            <person name="Prusty A."/>
            <person name="Tripathy S."/>
        </authorList>
    </citation>
    <scope>NUCLEOTIDE SEQUENCE</scope>
    <source>
        <strain evidence="2">VB521301</strain>
    </source>
</reference>
<organism evidence="2 3">
    <name type="scientific">Tolypothrix bouteillei VB521301</name>
    <dbReference type="NCBI Taxonomy" id="1479485"/>
    <lineage>
        <taxon>Bacteria</taxon>
        <taxon>Bacillati</taxon>
        <taxon>Cyanobacteriota</taxon>
        <taxon>Cyanophyceae</taxon>
        <taxon>Nostocales</taxon>
        <taxon>Tolypothrichaceae</taxon>
        <taxon>Tolypothrix</taxon>
    </lineage>
</organism>
<accession>A0A8S9T003</accession>
<sequence>MTLIHSPEGEERKVQITSTASIDGTPVAYIVVLAAVTTALAFIPFTIVLASGGGMPLSQSIFPLLGWILGPMSGALASGIGTLIGTFLAPYTAGIPLLSIWGAMLGSFTAGMMVLSYRRKYWWIALTIFFAFELFLYADRALRNGVAPNIVIAGSFVDWSGLVLFALPTRTLFARWISSQKIIPLITGLFLGTWMVWGVIHLSATTITYYIFNWPEEVWMVLIPVIPVENLIRCVAATVIGAGVISGLREINLVKPREAIY</sequence>
<dbReference type="Proteomes" id="UP000029738">
    <property type="component" value="Unassembled WGS sequence"/>
</dbReference>